<dbReference type="InterPro" id="IPR023187">
    <property type="entry name" value="Tscrpt_reg_MarR-type_CS"/>
</dbReference>
<dbReference type="PROSITE" id="PS01117">
    <property type="entry name" value="HTH_MARR_1"/>
    <property type="match status" value="1"/>
</dbReference>
<dbReference type="PROSITE" id="PS50995">
    <property type="entry name" value="HTH_MARR_2"/>
    <property type="match status" value="1"/>
</dbReference>
<evidence type="ECO:0000313" key="7">
    <source>
        <dbReference type="Proteomes" id="UP000000845"/>
    </source>
</evidence>
<dbReference type="Pfam" id="PF01047">
    <property type="entry name" value="MarR"/>
    <property type="match status" value="1"/>
</dbReference>
<feature type="region of interest" description="Disordered" evidence="4">
    <location>
        <begin position="174"/>
        <end position="193"/>
    </location>
</feature>
<keyword evidence="7" id="KW-1185">Reference proteome</keyword>
<reference evidence="6 7" key="2">
    <citation type="journal article" date="2010" name="Stand. Genomic Sci.">
        <title>Complete genome sequence of Sebaldella termitidis type strain (NCTC 11300).</title>
        <authorList>
            <person name="Harmon-Smith M."/>
            <person name="Celia L."/>
            <person name="Chertkov O."/>
            <person name="Lapidus A."/>
            <person name="Copeland A."/>
            <person name="Glavina Del Rio T."/>
            <person name="Nolan M."/>
            <person name="Lucas S."/>
            <person name="Tice H."/>
            <person name="Cheng J.F."/>
            <person name="Han C."/>
            <person name="Detter J.C."/>
            <person name="Bruce D."/>
            <person name="Goodwin L."/>
            <person name="Pitluck S."/>
            <person name="Pati A."/>
            <person name="Liolios K."/>
            <person name="Ivanova N."/>
            <person name="Mavromatis K."/>
            <person name="Mikhailova N."/>
            <person name="Chen A."/>
            <person name="Palaniappan K."/>
            <person name="Land M."/>
            <person name="Hauser L."/>
            <person name="Chang Y.J."/>
            <person name="Jeffries C.D."/>
            <person name="Brettin T."/>
            <person name="Goker M."/>
            <person name="Beck B."/>
            <person name="Bristow J."/>
            <person name="Eisen J.A."/>
            <person name="Markowitz V."/>
            <person name="Hugenholtz P."/>
            <person name="Kyrpides N.C."/>
            <person name="Klenk H.P."/>
            <person name="Chen F."/>
        </authorList>
    </citation>
    <scope>NUCLEOTIDE SEQUENCE [LARGE SCALE GENOMIC DNA]</scope>
    <source>
        <strain evidence="7">ATCC 33386 / NCTC 11300</strain>
    </source>
</reference>
<dbReference type="HOGENOM" id="CLU_083287_14_1_0"/>
<evidence type="ECO:0000256" key="2">
    <source>
        <dbReference type="ARBA" id="ARBA00023125"/>
    </source>
</evidence>
<evidence type="ECO:0000256" key="1">
    <source>
        <dbReference type="ARBA" id="ARBA00023015"/>
    </source>
</evidence>
<sequence>MNEKKRNLSSQFAALTWLMHKYHQRGHHKLFGPGVLPHRGQGRVIKLLKIHPKINQKDLSYLLDIRPQSLGELLSKLEKNGYILRTPSENDKRAMIIELTEKGTELPDEAESDFDFSSVFDCLNDEEKNILSGYLERITEALKENMKNEAPDPDFRENVFNRFFSDEHMKKNFGFPPAGKVGPPCRKKEHDKK</sequence>
<reference evidence="7" key="1">
    <citation type="submission" date="2009-09" db="EMBL/GenBank/DDBJ databases">
        <title>The complete chromosome of Sebaldella termitidis ATCC 33386.</title>
        <authorList>
            <consortium name="US DOE Joint Genome Institute (JGI-PGF)"/>
            <person name="Lucas S."/>
            <person name="Copeland A."/>
            <person name="Lapidus A."/>
            <person name="Glavina del Rio T."/>
            <person name="Dalin E."/>
            <person name="Tice H."/>
            <person name="Bruce D."/>
            <person name="Goodwin L."/>
            <person name="Pitluck S."/>
            <person name="Kyrpides N."/>
            <person name="Mavromatis K."/>
            <person name="Ivanova N."/>
            <person name="Mikhailova N."/>
            <person name="Sims D."/>
            <person name="Meincke L."/>
            <person name="Brettin T."/>
            <person name="Detter J.C."/>
            <person name="Han C."/>
            <person name="Larimer F."/>
            <person name="Land M."/>
            <person name="Hauser L."/>
            <person name="Markowitz V."/>
            <person name="Cheng J.F."/>
            <person name="Hugenholtz P."/>
            <person name="Woyke T."/>
            <person name="Wu D."/>
            <person name="Eisen J.A."/>
        </authorList>
    </citation>
    <scope>NUCLEOTIDE SEQUENCE [LARGE SCALE GENOMIC DNA]</scope>
    <source>
        <strain evidence="7">ATCC 33386 / NCTC 11300</strain>
    </source>
</reference>
<evidence type="ECO:0000256" key="3">
    <source>
        <dbReference type="ARBA" id="ARBA00023163"/>
    </source>
</evidence>
<dbReference type="RefSeq" id="WP_012862574.1">
    <property type="nucleotide sequence ID" value="NC_013517.1"/>
</dbReference>
<dbReference type="AlphaFoldDB" id="D1APF8"/>
<dbReference type="PRINTS" id="PR00598">
    <property type="entry name" value="HTHMARR"/>
</dbReference>
<dbReference type="PANTHER" id="PTHR42756:SF1">
    <property type="entry name" value="TRANSCRIPTIONAL REPRESSOR OF EMRAB OPERON"/>
    <property type="match status" value="1"/>
</dbReference>
<gene>
    <name evidence="6" type="ordered locus">Sterm_3151</name>
</gene>
<dbReference type="PANTHER" id="PTHR42756">
    <property type="entry name" value="TRANSCRIPTIONAL REGULATOR, MARR"/>
    <property type="match status" value="1"/>
</dbReference>
<dbReference type="EMBL" id="CP001739">
    <property type="protein sequence ID" value="ACZ09992.1"/>
    <property type="molecule type" value="Genomic_DNA"/>
</dbReference>
<dbReference type="Gene3D" id="1.10.10.10">
    <property type="entry name" value="Winged helix-like DNA-binding domain superfamily/Winged helix DNA-binding domain"/>
    <property type="match status" value="1"/>
</dbReference>
<dbReference type="eggNOG" id="COG1846">
    <property type="taxonomic scope" value="Bacteria"/>
</dbReference>
<dbReference type="SUPFAM" id="SSF46785">
    <property type="entry name" value="Winged helix' DNA-binding domain"/>
    <property type="match status" value="1"/>
</dbReference>
<proteinExistence type="predicted"/>
<protein>
    <submittedName>
        <fullName evidence="6">Transcriptional regulator, MarR family</fullName>
    </submittedName>
</protein>
<dbReference type="STRING" id="526218.Sterm_3151"/>
<dbReference type="Proteomes" id="UP000000845">
    <property type="component" value="Chromosome"/>
</dbReference>
<keyword evidence="2" id="KW-0238">DNA-binding</keyword>
<dbReference type="GO" id="GO:0003677">
    <property type="term" value="F:DNA binding"/>
    <property type="evidence" value="ECO:0007669"/>
    <property type="project" value="UniProtKB-KW"/>
</dbReference>
<accession>D1APF8</accession>
<evidence type="ECO:0000256" key="4">
    <source>
        <dbReference type="SAM" id="MobiDB-lite"/>
    </source>
</evidence>
<keyword evidence="1" id="KW-0805">Transcription regulation</keyword>
<dbReference type="InterPro" id="IPR036388">
    <property type="entry name" value="WH-like_DNA-bd_sf"/>
</dbReference>
<dbReference type="InterPro" id="IPR000835">
    <property type="entry name" value="HTH_MarR-typ"/>
</dbReference>
<feature type="domain" description="HTH marR-type" evidence="5">
    <location>
        <begin position="1"/>
        <end position="140"/>
    </location>
</feature>
<name>D1APF8_SEBTE</name>
<dbReference type="InterPro" id="IPR036390">
    <property type="entry name" value="WH_DNA-bd_sf"/>
</dbReference>
<evidence type="ECO:0000313" key="6">
    <source>
        <dbReference type="EMBL" id="ACZ09992.1"/>
    </source>
</evidence>
<keyword evidence="3" id="KW-0804">Transcription</keyword>
<dbReference type="SMART" id="SM00347">
    <property type="entry name" value="HTH_MARR"/>
    <property type="match status" value="1"/>
</dbReference>
<organism evidence="6 7">
    <name type="scientific">Sebaldella termitidis (strain ATCC 33386 / NCTC 11300)</name>
    <dbReference type="NCBI Taxonomy" id="526218"/>
    <lineage>
        <taxon>Bacteria</taxon>
        <taxon>Fusobacteriati</taxon>
        <taxon>Fusobacteriota</taxon>
        <taxon>Fusobacteriia</taxon>
        <taxon>Fusobacteriales</taxon>
        <taxon>Leptotrichiaceae</taxon>
        <taxon>Sebaldella</taxon>
    </lineage>
</organism>
<evidence type="ECO:0000259" key="5">
    <source>
        <dbReference type="PROSITE" id="PS50995"/>
    </source>
</evidence>
<dbReference type="KEGG" id="str:Sterm_3151"/>
<dbReference type="GO" id="GO:0003700">
    <property type="term" value="F:DNA-binding transcription factor activity"/>
    <property type="evidence" value="ECO:0007669"/>
    <property type="project" value="InterPro"/>
</dbReference>